<accession>A0A6L2P1T0</accession>
<name>A0A6L2P1T0_TANCI</name>
<sequence length="94" mass="10526">MGCWDKGIGTVPAKMIPRLWILDKFELHVHLFLKILLPDPALLLVFILVLKLPSFGNGWKRYEDGGESLKNVVENGDCDGGLKECLDPWSQGGY</sequence>
<evidence type="ECO:0000313" key="2">
    <source>
        <dbReference type="EMBL" id="GEU92353.1"/>
    </source>
</evidence>
<dbReference type="EMBL" id="BKCJ010010610">
    <property type="protein sequence ID" value="GEU92353.1"/>
    <property type="molecule type" value="Genomic_DNA"/>
</dbReference>
<evidence type="ECO:0000256" key="1">
    <source>
        <dbReference type="SAM" id="Phobius"/>
    </source>
</evidence>
<organism evidence="2">
    <name type="scientific">Tanacetum cinerariifolium</name>
    <name type="common">Dalmatian daisy</name>
    <name type="synonym">Chrysanthemum cinerariifolium</name>
    <dbReference type="NCBI Taxonomy" id="118510"/>
    <lineage>
        <taxon>Eukaryota</taxon>
        <taxon>Viridiplantae</taxon>
        <taxon>Streptophyta</taxon>
        <taxon>Embryophyta</taxon>
        <taxon>Tracheophyta</taxon>
        <taxon>Spermatophyta</taxon>
        <taxon>Magnoliopsida</taxon>
        <taxon>eudicotyledons</taxon>
        <taxon>Gunneridae</taxon>
        <taxon>Pentapetalae</taxon>
        <taxon>asterids</taxon>
        <taxon>campanulids</taxon>
        <taxon>Asterales</taxon>
        <taxon>Asteraceae</taxon>
        <taxon>Asteroideae</taxon>
        <taxon>Anthemideae</taxon>
        <taxon>Anthemidinae</taxon>
        <taxon>Tanacetum</taxon>
    </lineage>
</organism>
<dbReference type="AlphaFoldDB" id="A0A6L2P1T0"/>
<keyword evidence="1" id="KW-0472">Membrane</keyword>
<comment type="caution">
    <text evidence="2">The sequence shown here is derived from an EMBL/GenBank/DDBJ whole genome shotgun (WGS) entry which is preliminary data.</text>
</comment>
<protein>
    <recommendedName>
        <fullName evidence="3">Transmembrane protein</fullName>
    </recommendedName>
</protein>
<evidence type="ECO:0008006" key="3">
    <source>
        <dbReference type="Google" id="ProtNLM"/>
    </source>
</evidence>
<keyword evidence="1" id="KW-0812">Transmembrane</keyword>
<keyword evidence="1" id="KW-1133">Transmembrane helix</keyword>
<proteinExistence type="predicted"/>
<reference evidence="2" key="1">
    <citation type="journal article" date="2019" name="Sci. Rep.">
        <title>Draft genome of Tanacetum cinerariifolium, the natural source of mosquito coil.</title>
        <authorList>
            <person name="Yamashiro T."/>
            <person name="Shiraishi A."/>
            <person name="Satake H."/>
            <person name="Nakayama K."/>
        </authorList>
    </citation>
    <scope>NUCLEOTIDE SEQUENCE</scope>
</reference>
<feature type="transmembrane region" description="Helical" evidence="1">
    <location>
        <begin position="31"/>
        <end position="52"/>
    </location>
</feature>
<gene>
    <name evidence="2" type="ORF">Tci_064331</name>
</gene>